<dbReference type="PANTHER" id="PTHR13398:SF0">
    <property type="entry name" value="GDP-FUCOSE PROTEIN O-FUCOSYLTRANSFERASE 2"/>
    <property type="match status" value="1"/>
</dbReference>
<dbReference type="Pfam" id="PF10250">
    <property type="entry name" value="O-FucT"/>
    <property type="match status" value="1"/>
</dbReference>
<dbReference type="PANTHER" id="PTHR13398">
    <property type="entry name" value="GDP-FUCOSE PROTEIN O-FUCOSYLTRANSFERASE 2"/>
    <property type="match status" value="1"/>
</dbReference>
<dbReference type="EnsemblMetazoa" id="XM_050644313.1">
    <property type="protein sequence ID" value="XP_050500270.1"/>
    <property type="gene ID" value="LOC126880450"/>
</dbReference>
<evidence type="ECO:0000313" key="15">
    <source>
        <dbReference type="Proteomes" id="UP001652700"/>
    </source>
</evidence>
<proteinExistence type="inferred from homology"/>
<keyword evidence="4" id="KW-0808">Transferase</keyword>
<keyword evidence="15" id="KW-1185">Reference proteome</keyword>
<comment type="pathway">
    <text evidence="2">Protein modification; protein glycosylation.</text>
</comment>
<evidence type="ECO:0000256" key="11">
    <source>
        <dbReference type="ARBA" id="ARBA00047273"/>
    </source>
</evidence>
<dbReference type="EC" id="2.4.1.221" evidence="3"/>
<evidence type="ECO:0000256" key="5">
    <source>
        <dbReference type="ARBA" id="ARBA00022824"/>
    </source>
</evidence>
<comment type="subcellular location">
    <subcellularLocation>
        <location evidence="1">Endoplasmic reticulum</location>
    </subcellularLocation>
</comment>
<evidence type="ECO:0000256" key="9">
    <source>
        <dbReference type="ARBA" id="ARBA00026232"/>
    </source>
</evidence>
<keyword evidence="6" id="KW-0294">Fucose metabolism</keyword>
<comment type="similarity">
    <text evidence="8">Belongs to the glycosyltransferase 68 family.</text>
</comment>
<evidence type="ECO:0000256" key="3">
    <source>
        <dbReference type="ARBA" id="ARBA00012196"/>
    </source>
</evidence>
<evidence type="ECO:0000256" key="2">
    <source>
        <dbReference type="ARBA" id="ARBA00004922"/>
    </source>
</evidence>
<accession>A0ABM5JQQ5</accession>
<evidence type="ECO:0000256" key="12">
    <source>
        <dbReference type="ARBA" id="ARBA00048647"/>
    </source>
</evidence>
<evidence type="ECO:0000256" key="13">
    <source>
        <dbReference type="SAM" id="SignalP"/>
    </source>
</evidence>
<dbReference type="InterPro" id="IPR045130">
    <property type="entry name" value="OFUT2-like"/>
</dbReference>
<dbReference type="InterPro" id="IPR019378">
    <property type="entry name" value="GDP-Fuc_O-FucTrfase"/>
</dbReference>
<name>A0ABM5JQQ5_DIAVI</name>
<dbReference type="RefSeq" id="XP_050500270.1">
    <property type="nucleotide sequence ID" value="XM_050644313.1"/>
</dbReference>
<dbReference type="CDD" id="cd11298">
    <property type="entry name" value="O-FucT-2"/>
    <property type="match status" value="1"/>
</dbReference>
<comment type="catalytic activity">
    <reaction evidence="12">
        <text>L-seryl-[protein] + GDP-beta-L-fucose = 3-O-(alpha-L-fucosyl)-L-seryl-[protein] + GDP + H(+)</text>
        <dbReference type="Rhea" id="RHEA:63644"/>
        <dbReference type="Rhea" id="RHEA-COMP:9863"/>
        <dbReference type="Rhea" id="RHEA-COMP:17914"/>
        <dbReference type="ChEBI" id="CHEBI:15378"/>
        <dbReference type="ChEBI" id="CHEBI:29999"/>
        <dbReference type="ChEBI" id="CHEBI:57273"/>
        <dbReference type="ChEBI" id="CHEBI:58189"/>
        <dbReference type="ChEBI" id="CHEBI:189632"/>
        <dbReference type="EC" id="2.4.1.221"/>
    </reaction>
    <physiologicalReaction direction="left-to-right" evidence="12">
        <dbReference type="Rhea" id="RHEA:63645"/>
    </physiologicalReaction>
</comment>
<keyword evidence="5" id="KW-0256">Endoplasmic reticulum</keyword>
<dbReference type="Gene3D" id="3.40.50.11340">
    <property type="match status" value="1"/>
</dbReference>
<organism evidence="14 15">
    <name type="scientific">Diabrotica virgifera virgifera</name>
    <name type="common">western corn rootworm</name>
    <dbReference type="NCBI Taxonomy" id="50390"/>
    <lineage>
        <taxon>Eukaryota</taxon>
        <taxon>Metazoa</taxon>
        <taxon>Ecdysozoa</taxon>
        <taxon>Arthropoda</taxon>
        <taxon>Hexapoda</taxon>
        <taxon>Insecta</taxon>
        <taxon>Pterygota</taxon>
        <taxon>Neoptera</taxon>
        <taxon>Endopterygota</taxon>
        <taxon>Coleoptera</taxon>
        <taxon>Polyphaga</taxon>
        <taxon>Cucujiformia</taxon>
        <taxon>Chrysomeloidea</taxon>
        <taxon>Chrysomelidae</taxon>
        <taxon>Galerucinae</taxon>
        <taxon>Diabroticina</taxon>
        <taxon>Diabroticites</taxon>
        <taxon>Diabrotica</taxon>
    </lineage>
</organism>
<keyword evidence="7" id="KW-0119">Carbohydrate metabolism</keyword>
<keyword evidence="13" id="KW-0732">Signal</keyword>
<feature type="chain" id="PRO_5047318342" description="GDP-fucose protein O-fucosyltransferase 2" evidence="13">
    <location>
        <begin position="29"/>
        <end position="429"/>
    </location>
</feature>
<evidence type="ECO:0000256" key="10">
    <source>
        <dbReference type="ARBA" id="ARBA00033083"/>
    </source>
</evidence>
<protein>
    <recommendedName>
        <fullName evidence="9">GDP-fucose protein O-fucosyltransferase 2</fullName>
        <ecNumber evidence="3">2.4.1.221</ecNumber>
    </recommendedName>
    <alternativeName>
        <fullName evidence="10">Peptide-O-fucosyltransferase 2</fullName>
    </alternativeName>
</protein>
<dbReference type="Gene3D" id="3.40.50.11350">
    <property type="match status" value="1"/>
</dbReference>
<evidence type="ECO:0000256" key="7">
    <source>
        <dbReference type="ARBA" id="ARBA00023277"/>
    </source>
</evidence>
<dbReference type="GeneID" id="126880450"/>
<evidence type="ECO:0000256" key="1">
    <source>
        <dbReference type="ARBA" id="ARBA00004240"/>
    </source>
</evidence>
<reference evidence="14" key="1">
    <citation type="submission" date="2025-05" db="UniProtKB">
        <authorList>
            <consortium name="EnsemblMetazoa"/>
        </authorList>
    </citation>
    <scope>IDENTIFICATION</scope>
</reference>
<evidence type="ECO:0000313" key="14">
    <source>
        <dbReference type="EnsemblMetazoa" id="XP_050500270.1"/>
    </source>
</evidence>
<evidence type="ECO:0000256" key="4">
    <source>
        <dbReference type="ARBA" id="ARBA00022679"/>
    </source>
</evidence>
<feature type="signal peptide" evidence="13">
    <location>
        <begin position="1"/>
        <end position="28"/>
    </location>
</feature>
<evidence type="ECO:0000256" key="8">
    <source>
        <dbReference type="ARBA" id="ARBA00025803"/>
    </source>
</evidence>
<sequence length="429" mass="50255">MNTLSGHKLHWDCVTIVLIISCIVSIHSTNSEDFCFKNEENCSLSSKRYLLYDVNRPEGFNLRRDVYMRLAVLAHKMRQSSNSELNSFSLVLPPWSHLIHWTYTEYPEQIPWGLYFDLESLKKFAPVIEMYEFFDIYPNKYSKVVIDEVYNLQHFEDMFETGNFEERMKIEKCQRTYDNTYLFYKNITAKDVKCLSYHGPATKLTELFVNTSAEIILLNHAEVTLHDFFGSKLYWQARRSMRFSKELKLIANEFRKTVLNSTDASDNTPLPEFWTDEKPKRNAIGGPYVSIHLRRRDFVRNRPNEAPSLQTAADQIKQVLKNLDLKTVFVATDGTQEEFNNLSSFLQEYNVVKYRAPSQIEKKYKDGGLAIIDQIICSYARYFIGTHESTFSFRIQEEREILGFPVDTTYNVFCTSSGCQKPSVWEIVY</sequence>
<comment type="catalytic activity">
    <reaction evidence="11">
        <text>L-threonyl-[protein] + GDP-beta-L-fucose = 3-O-(alpha-L-fucosyl)-L-threonyl-[protein] + GDP + H(+)</text>
        <dbReference type="Rhea" id="RHEA:70491"/>
        <dbReference type="Rhea" id="RHEA-COMP:11060"/>
        <dbReference type="Rhea" id="RHEA-COMP:17915"/>
        <dbReference type="ChEBI" id="CHEBI:15378"/>
        <dbReference type="ChEBI" id="CHEBI:30013"/>
        <dbReference type="ChEBI" id="CHEBI:57273"/>
        <dbReference type="ChEBI" id="CHEBI:58189"/>
        <dbReference type="ChEBI" id="CHEBI:189631"/>
        <dbReference type="EC" id="2.4.1.221"/>
    </reaction>
    <physiologicalReaction direction="left-to-right" evidence="11">
        <dbReference type="Rhea" id="RHEA:70492"/>
    </physiologicalReaction>
</comment>
<dbReference type="Proteomes" id="UP001652700">
    <property type="component" value="Unplaced"/>
</dbReference>
<evidence type="ECO:0000256" key="6">
    <source>
        <dbReference type="ARBA" id="ARBA00023253"/>
    </source>
</evidence>